<keyword evidence="9 14" id="KW-0472">Membrane</keyword>
<feature type="domain" description="Peptidase S54 rhomboid" evidence="15">
    <location>
        <begin position="69"/>
        <end position="209"/>
    </location>
</feature>
<feature type="region of interest" description="Disordered" evidence="13">
    <location>
        <begin position="271"/>
        <end position="293"/>
    </location>
</feature>
<feature type="transmembrane region" description="Helical" evidence="14">
    <location>
        <begin position="74"/>
        <end position="97"/>
    </location>
</feature>
<evidence type="ECO:0000256" key="8">
    <source>
        <dbReference type="ARBA" id="ARBA00022989"/>
    </source>
</evidence>
<protein>
    <recommendedName>
        <fullName evidence="11">Rhomboid-type serine protease 2</fullName>
        <ecNumber evidence="4">3.4.21.105</ecNumber>
    </recommendedName>
    <alternativeName>
        <fullName evidence="12">Rhomboid protein 2</fullName>
    </alternativeName>
</protein>
<evidence type="ECO:0000259" key="15">
    <source>
        <dbReference type="Pfam" id="PF01694"/>
    </source>
</evidence>
<dbReference type="PANTHER" id="PTHR43066:SF1">
    <property type="entry name" value="RHOMBOID PROTEIN 2"/>
    <property type="match status" value="1"/>
</dbReference>
<dbReference type="GO" id="GO:0005794">
    <property type="term" value="C:Golgi apparatus"/>
    <property type="evidence" value="ECO:0007669"/>
    <property type="project" value="UniProtKB-SubCell"/>
</dbReference>
<feature type="compositionally biased region" description="Polar residues" evidence="13">
    <location>
        <begin position="271"/>
        <end position="288"/>
    </location>
</feature>
<dbReference type="GO" id="GO:0006508">
    <property type="term" value="P:proteolysis"/>
    <property type="evidence" value="ECO:0007669"/>
    <property type="project" value="UniProtKB-KW"/>
</dbReference>
<name>A0A1E4TRT8_PACTA</name>
<evidence type="ECO:0000256" key="7">
    <source>
        <dbReference type="ARBA" id="ARBA00022801"/>
    </source>
</evidence>
<gene>
    <name evidence="16" type="ORF">PACTADRAFT_4426</name>
</gene>
<keyword evidence="6 14" id="KW-0812">Transmembrane</keyword>
<evidence type="ECO:0000256" key="12">
    <source>
        <dbReference type="ARBA" id="ARBA00042081"/>
    </source>
</evidence>
<evidence type="ECO:0000256" key="13">
    <source>
        <dbReference type="SAM" id="MobiDB-lite"/>
    </source>
</evidence>
<dbReference type="SUPFAM" id="SSF144091">
    <property type="entry name" value="Rhomboid-like"/>
    <property type="match status" value="1"/>
</dbReference>
<organism evidence="16 17">
    <name type="scientific">Pachysolen tannophilus NRRL Y-2460</name>
    <dbReference type="NCBI Taxonomy" id="669874"/>
    <lineage>
        <taxon>Eukaryota</taxon>
        <taxon>Fungi</taxon>
        <taxon>Dikarya</taxon>
        <taxon>Ascomycota</taxon>
        <taxon>Saccharomycotina</taxon>
        <taxon>Pichiomycetes</taxon>
        <taxon>Pachysolenaceae</taxon>
        <taxon>Pachysolen</taxon>
    </lineage>
</organism>
<dbReference type="GO" id="GO:0034399">
    <property type="term" value="C:nuclear periphery"/>
    <property type="evidence" value="ECO:0007669"/>
    <property type="project" value="EnsemblFungi"/>
</dbReference>
<evidence type="ECO:0000256" key="2">
    <source>
        <dbReference type="ARBA" id="ARBA00004257"/>
    </source>
</evidence>
<evidence type="ECO:0000256" key="4">
    <source>
        <dbReference type="ARBA" id="ARBA00013039"/>
    </source>
</evidence>
<dbReference type="EMBL" id="KV454016">
    <property type="protein sequence ID" value="ODV94485.1"/>
    <property type="molecule type" value="Genomic_DNA"/>
</dbReference>
<dbReference type="Proteomes" id="UP000094236">
    <property type="component" value="Unassembled WGS sequence"/>
</dbReference>
<comment type="similarity">
    <text evidence="3">Belongs to the peptidase S54 family.</text>
</comment>
<comment type="catalytic activity">
    <reaction evidence="1">
        <text>Cleaves type-1 transmembrane domains using a catalytic dyad composed of serine and histidine that are contributed by different transmembrane domains.</text>
        <dbReference type="EC" id="3.4.21.105"/>
    </reaction>
</comment>
<comment type="function">
    <text evidence="10">Probable rhomboid-type serine protease that catalyzes intramembrane proteolysis.</text>
</comment>
<dbReference type="AlphaFoldDB" id="A0A1E4TRT8"/>
<feature type="transmembrane region" description="Helical" evidence="14">
    <location>
        <begin position="161"/>
        <end position="185"/>
    </location>
</feature>
<keyword evidence="8 14" id="KW-1133">Transmembrane helix</keyword>
<evidence type="ECO:0000256" key="10">
    <source>
        <dbReference type="ARBA" id="ARBA00037147"/>
    </source>
</evidence>
<dbReference type="InterPro" id="IPR022764">
    <property type="entry name" value="Peptidase_S54_rhomboid_dom"/>
</dbReference>
<evidence type="ECO:0000313" key="16">
    <source>
        <dbReference type="EMBL" id="ODV94485.1"/>
    </source>
</evidence>
<evidence type="ECO:0000256" key="6">
    <source>
        <dbReference type="ARBA" id="ARBA00022692"/>
    </source>
</evidence>
<evidence type="ECO:0000256" key="14">
    <source>
        <dbReference type="SAM" id="Phobius"/>
    </source>
</evidence>
<dbReference type="Gene3D" id="1.20.1540.10">
    <property type="entry name" value="Rhomboid-like"/>
    <property type="match status" value="1"/>
</dbReference>
<dbReference type="OrthoDB" id="10257275at2759"/>
<evidence type="ECO:0000256" key="11">
    <source>
        <dbReference type="ARBA" id="ARBA00039804"/>
    </source>
</evidence>
<keyword evidence="7" id="KW-0378">Hydrolase</keyword>
<dbReference type="GO" id="GO:0016020">
    <property type="term" value="C:membrane"/>
    <property type="evidence" value="ECO:0007669"/>
    <property type="project" value="InterPro"/>
</dbReference>
<dbReference type="Pfam" id="PF01694">
    <property type="entry name" value="Rhomboid"/>
    <property type="match status" value="1"/>
</dbReference>
<dbReference type="EC" id="3.4.21.105" evidence="4"/>
<feature type="transmembrane region" description="Helical" evidence="14">
    <location>
        <begin position="109"/>
        <end position="131"/>
    </location>
</feature>
<keyword evidence="5" id="KW-0645">Protease</keyword>
<feature type="transmembrane region" description="Helical" evidence="14">
    <location>
        <begin position="191"/>
        <end position="209"/>
    </location>
</feature>
<evidence type="ECO:0000256" key="5">
    <source>
        <dbReference type="ARBA" id="ARBA00022670"/>
    </source>
</evidence>
<dbReference type="InterPro" id="IPR035952">
    <property type="entry name" value="Rhomboid-like_sf"/>
</dbReference>
<proteinExistence type="inferred from homology"/>
<comment type="subcellular location">
    <subcellularLocation>
        <location evidence="2">Golgi apparatus</location>
        <location evidence="2">cis-Golgi network membrane</location>
        <topology evidence="2">Multi-pass membrane protein</topology>
    </subcellularLocation>
</comment>
<dbReference type="GO" id="GO:0004252">
    <property type="term" value="F:serine-type endopeptidase activity"/>
    <property type="evidence" value="ECO:0007669"/>
    <property type="project" value="InterPro"/>
</dbReference>
<evidence type="ECO:0000256" key="9">
    <source>
        <dbReference type="ARBA" id="ARBA00023136"/>
    </source>
</evidence>
<reference evidence="17" key="1">
    <citation type="submission" date="2016-05" db="EMBL/GenBank/DDBJ databases">
        <title>Comparative genomics of biotechnologically important yeasts.</title>
        <authorList>
            <consortium name="DOE Joint Genome Institute"/>
            <person name="Riley R."/>
            <person name="Haridas S."/>
            <person name="Wolfe K.H."/>
            <person name="Lopes M.R."/>
            <person name="Hittinger C.T."/>
            <person name="Goker M."/>
            <person name="Salamov A."/>
            <person name="Wisecaver J."/>
            <person name="Long T.M."/>
            <person name="Aerts A.L."/>
            <person name="Barry K."/>
            <person name="Choi C."/>
            <person name="Clum A."/>
            <person name="Coughlan A.Y."/>
            <person name="Deshpande S."/>
            <person name="Douglass A.P."/>
            <person name="Hanson S.J."/>
            <person name="Klenk H.-P."/>
            <person name="Labutti K."/>
            <person name="Lapidus A."/>
            <person name="Lindquist E."/>
            <person name="Lipzen A."/>
            <person name="Meier-Kolthoff J.P."/>
            <person name="Ohm R.A."/>
            <person name="Otillar R.P."/>
            <person name="Pangilinan J."/>
            <person name="Peng Y."/>
            <person name="Rokas A."/>
            <person name="Rosa C.A."/>
            <person name="Scheuner C."/>
            <person name="Sibirny A.A."/>
            <person name="Slot J.C."/>
            <person name="Stielow J.B."/>
            <person name="Sun H."/>
            <person name="Kurtzman C.P."/>
            <person name="Blackwell M."/>
            <person name="Grigoriev I.V."/>
            <person name="Jeffries T.W."/>
        </authorList>
    </citation>
    <scope>NUCLEOTIDE SEQUENCE [LARGE SCALE GENOMIC DNA]</scope>
    <source>
        <strain evidence="17">NRRL Y-2460</strain>
    </source>
</reference>
<dbReference type="STRING" id="669874.A0A1E4TRT8"/>
<evidence type="ECO:0000256" key="1">
    <source>
        <dbReference type="ARBA" id="ARBA00000156"/>
    </source>
</evidence>
<evidence type="ECO:0000256" key="3">
    <source>
        <dbReference type="ARBA" id="ARBA00009045"/>
    </source>
</evidence>
<accession>A0A1E4TRT8</accession>
<feature type="transmembrane region" description="Helical" evidence="14">
    <location>
        <begin position="32"/>
        <end position="53"/>
    </location>
</feature>
<keyword evidence="17" id="KW-1185">Reference proteome</keyword>
<evidence type="ECO:0000313" key="17">
    <source>
        <dbReference type="Proteomes" id="UP000094236"/>
    </source>
</evidence>
<dbReference type="PANTHER" id="PTHR43066">
    <property type="entry name" value="RHOMBOID-RELATED PROTEIN"/>
    <property type="match status" value="1"/>
</dbReference>
<sequence>MVSPSNSNLSAINQYFNLAKTFLPVFDGYPPAFTSGFVVFLVLIYILSFFTSINDKIALNPWAPFNFDLNRISMYPLGHVSFFHLLFNIIAIVTPLSNFEKENGTVHTGIVLNILATVTALPYCLLGIIFYPNTEVLGASAWCFSFAAYEAHKQSLLKPSIIITPTFVIPTIYSPFVFLILIAVIAPHSSFMGHLFGILAGYALSFGYLTKLIEPPSKIVQFIEKKIDTLINLIPPQFRYYREIEVKVLRDEKLKTHVSISDSILPTHHTANNITADTNSRNVGSSDGQARRHTFSGAGHILGAS</sequence>